<dbReference type="InterPro" id="IPR001478">
    <property type="entry name" value="PDZ"/>
</dbReference>
<feature type="compositionally biased region" description="Polar residues" evidence="3">
    <location>
        <begin position="406"/>
        <end position="417"/>
    </location>
</feature>
<reference evidence="5 6" key="1">
    <citation type="submission" date="2024-02" db="EMBL/GenBank/DDBJ databases">
        <authorList>
            <person name="Daric V."/>
            <person name="Darras S."/>
        </authorList>
    </citation>
    <scope>NUCLEOTIDE SEQUENCE [LARGE SCALE GENOMIC DNA]</scope>
</reference>
<evidence type="ECO:0000313" key="6">
    <source>
        <dbReference type="Proteomes" id="UP001642483"/>
    </source>
</evidence>
<dbReference type="CDD" id="cd06749">
    <property type="entry name" value="PDZ_densin_erbin-like"/>
    <property type="match status" value="1"/>
</dbReference>
<dbReference type="Pfam" id="PF23598">
    <property type="entry name" value="LRR_14"/>
    <property type="match status" value="1"/>
</dbReference>
<dbReference type="SUPFAM" id="SSF52058">
    <property type="entry name" value="L domain-like"/>
    <property type="match status" value="1"/>
</dbReference>
<keyword evidence="6" id="KW-1185">Reference proteome</keyword>
<dbReference type="EMBL" id="CAWYQH010000024">
    <property type="protein sequence ID" value="CAK8675866.1"/>
    <property type="molecule type" value="Genomic_DNA"/>
</dbReference>
<feature type="region of interest" description="Disordered" evidence="3">
    <location>
        <begin position="1947"/>
        <end position="2068"/>
    </location>
</feature>
<gene>
    <name evidence="5" type="ORF">CVLEPA_LOCUS5394</name>
</gene>
<feature type="compositionally biased region" description="Basic and acidic residues" evidence="3">
    <location>
        <begin position="1774"/>
        <end position="1786"/>
    </location>
</feature>
<dbReference type="Proteomes" id="UP001642483">
    <property type="component" value="Unassembled WGS sequence"/>
</dbReference>
<dbReference type="SMART" id="SM00228">
    <property type="entry name" value="PDZ"/>
    <property type="match status" value="1"/>
</dbReference>
<proteinExistence type="predicted"/>
<dbReference type="InterPro" id="IPR032675">
    <property type="entry name" value="LRR_dom_sf"/>
</dbReference>
<feature type="compositionally biased region" description="Polar residues" evidence="3">
    <location>
        <begin position="1493"/>
        <end position="1538"/>
    </location>
</feature>
<feature type="compositionally biased region" description="Polar residues" evidence="3">
    <location>
        <begin position="92"/>
        <end position="101"/>
    </location>
</feature>
<dbReference type="Pfam" id="PF13855">
    <property type="entry name" value="LRR_8"/>
    <property type="match status" value="1"/>
</dbReference>
<evidence type="ECO:0000256" key="3">
    <source>
        <dbReference type="SAM" id="MobiDB-lite"/>
    </source>
</evidence>
<dbReference type="SMART" id="SM00364">
    <property type="entry name" value="LRR_BAC"/>
    <property type="match status" value="8"/>
</dbReference>
<protein>
    <recommendedName>
        <fullName evidence="4">PDZ domain-containing protein</fullName>
    </recommendedName>
</protein>
<feature type="compositionally biased region" description="Basic and acidic residues" evidence="3">
    <location>
        <begin position="1847"/>
        <end position="1856"/>
    </location>
</feature>
<feature type="compositionally biased region" description="Basic and acidic residues" evidence="3">
    <location>
        <begin position="271"/>
        <end position="283"/>
    </location>
</feature>
<feature type="region of interest" description="Disordered" evidence="3">
    <location>
        <begin position="1"/>
        <end position="102"/>
    </location>
</feature>
<dbReference type="PROSITE" id="PS51450">
    <property type="entry name" value="LRR"/>
    <property type="match status" value="3"/>
</dbReference>
<feature type="compositionally biased region" description="Polar residues" evidence="3">
    <location>
        <begin position="45"/>
        <end position="61"/>
    </location>
</feature>
<name>A0ABP0F820_CLALP</name>
<evidence type="ECO:0000256" key="2">
    <source>
        <dbReference type="ARBA" id="ARBA00022737"/>
    </source>
</evidence>
<feature type="region of interest" description="Disordered" evidence="3">
    <location>
        <begin position="1493"/>
        <end position="1557"/>
    </location>
</feature>
<feature type="region of interest" description="Disordered" evidence="3">
    <location>
        <begin position="1308"/>
        <end position="1328"/>
    </location>
</feature>
<feature type="compositionally biased region" description="Low complexity" evidence="3">
    <location>
        <begin position="287"/>
        <end position="301"/>
    </location>
</feature>
<dbReference type="InterPro" id="IPR003591">
    <property type="entry name" value="Leu-rich_rpt_typical-subtyp"/>
</dbReference>
<dbReference type="SUPFAM" id="SSF52047">
    <property type="entry name" value="RNI-like"/>
    <property type="match status" value="1"/>
</dbReference>
<keyword evidence="1" id="KW-0433">Leucine-rich repeat</keyword>
<dbReference type="Pfam" id="PF00595">
    <property type="entry name" value="PDZ"/>
    <property type="match status" value="1"/>
</dbReference>
<evidence type="ECO:0000313" key="5">
    <source>
        <dbReference type="EMBL" id="CAK8675866.1"/>
    </source>
</evidence>
<dbReference type="PANTHER" id="PTHR23119">
    <property type="entry name" value="DISCS LARGE"/>
    <property type="match status" value="1"/>
</dbReference>
<feature type="compositionally biased region" description="Basic and acidic residues" evidence="3">
    <location>
        <begin position="2427"/>
        <end position="2445"/>
    </location>
</feature>
<feature type="region of interest" description="Disordered" evidence="3">
    <location>
        <begin position="1896"/>
        <end position="1934"/>
    </location>
</feature>
<feature type="compositionally biased region" description="Basic and acidic residues" evidence="3">
    <location>
        <begin position="2107"/>
        <end position="2118"/>
    </location>
</feature>
<dbReference type="InterPro" id="IPR036034">
    <property type="entry name" value="PDZ_sf"/>
</dbReference>
<comment type="caution">
    <text evidence="5">The sequence shown here is derived from an EMBL/GenBank/DDBJ whole genome shotgun (WGS) entry which is preliminary data.</text>
</comment>
<feature type="compositionally biased region" description="Polar residues" evidence="3">
    <location>
        <begin position="1975"/>
        <end position="1996"/>
    </location>
</feature>
<dbReference type="InterPro" id="IPR055414">
    <property type="entry name" value="LRR_R13L4/SHOC2-like"/>
</dbReference>
<feature type="region of interest" description="Disordered" evidence="3">
    <location>
        <begin position="158"/>
        <end position="185"/>
    </location>
</feature>
<feature type="region of interest" description="Disordered" evidence="3">
    <location>
        <begin position="1251"/>
        <end position="1284"/>
    </location>
</feature>
<feature type="compositionally biased region" description="Polar residues" evidence="3">
    <location>
        <begin position="1803"/>
        <end position="1813"/>
    </location>
</feature>
<feature type="compositionally biased region" description="Basic and acidic residues" evidence="3">
    <location>
        <begin position="2301"/>
        <end position="2321"/>
    </location>
</feature>
<dbReference type="PANTHER" id="PTHR23119:SF50">
    <property type="entry name" value="PDZ DOMAIN-CONTAINING PROTEIN"/>
    <property type="match status" value="1"/>
</dbReference>
<dbReference type="SMART" id="SM00365">
    <property type="entry name" value="LRR_SD22"/>
    <property type="match status" value="6"/>
</dbReference>
<feature type="region of interest" description="Disordered" evidence="3">
    <location>
        <begin position="1378"/>
        <end position="1417"/>
    </location>
</feature>
<feature type="compositionally biased region" description="Polar residues" evidence="3">
    <location>
        <begin position="1251"/>
        <end position="1272"/>
    </location>
</feature>
<feature type="region of interest" description="Disordered" evidence="3">
    <location>
        <begin position="2416"/>
        <end position="2479"/>
    </location>
</feature>
<feature type="compositionally biased region" description="Low complexity" evidence="3">
    <location>
        <begin position="62"/>
        <end position="91"/>
    </location>
</feature>
<dbReference type="InterPro" id="IPR050614">
    <property type="entry name" value="Synaptic_Scaffolding_LAP-MAGUK"/>
</dbReference>
<feature type="compositionally biased region" description="Polar residues" evidence="3">
    <location>
        <begin position="1656"/>
        <end position="1678"/>
    </location>
</feature>
<feature type="domain" description="PDZ" evidence="4">
    <location>
        <begin position="2486"/>
        <end position="2575"/>
    </location>
</feature>
<dbReference type="Gene3D" id="3.80.10.10">
    <property type="entry name" value="Ribonuclease Inhibitor"/>
    <property type="match status" value="4"/>
</dbReference>
<feature type="region of interest" description="Disordered" evidence="3">
    <location>
        <begin position="1656"/>
        <end position="1856"/>
    </location>
</feature>
<accession>A0ABP0F820</accession>
<dbReference type="PROSITE" id="PS50106">
    <property type="entry name" value="PDZ"/>
    <property type="match status" value="1"/>
</dbReference>
<dbReference type="InterPro" id="IPR001611">
    <property type="entry name" value="Leu-rich_rpt"/>
</dbReference>
<feature type="compositionally biased region" description="Basic and acidic residues" evidence="3">
    <location>
        <begin position="1539"/>
        <end position="1548"/>
    </location>
</feature>
<feature type="region of interest" description="Disordered" evidence="3">
    <location>
        <begin position="2213"/>
        <end position="2244"/>
    </location>
</feature>
<feature type="compositionally biased region" description="Polar residues" evidence="3">
    <location>
        <begin position="1918"/>
        <end position="1927"/>
    </location>
</feature>
<feature type="region of interest" description="Disordered" evidence="3">
    <location>
        <begin position="2278"/>
        <end position="2399"/>
    </location>
</feature>
<feature type="compositionally biased region" description="Polar residues" evidence="3">
    <location>
        <begin position="1754"/>
        <end position="1771"/>
    </location>
</feature>
<feature type="compositionally biased region" description="Polar residues" evidence="3">
    <location>
        <begin position="2220"/>
        <end position="2236"/>
    </location>
</feature>
<dbReference type="SUPFAM" id="SSF50156">
    <property type="entry name" value="PDZ domain-like"/>
    <property type="match status" value="1"/>
</dbReference>
<dbReference type="SMART" id="SM00369">
    <property type="entry name" value="LRR_TYP"/>
    <property type="match status" value="12"/>
</dbReference>
<evidence type="ECO:0000259" key="4">
    <source>
        <dbReference type="PROSITE" id="PS50106"/>
    </source>
</evidence>
<feature type="compositionally biased region" description="Polar residues" evidence="3">
    <location>
        <begin position="1832"/>
        <end position="1844"/>
    </location>
</feature>
<feature type="region of interest" description="Disordered" evidence="3">
    <location>
        <begin position="364"/>
        <end position="431"/>
    </location>
</feature>
<feature type="region of interest" description="Disordered" evidence="3">
    <location>
        <begin position="2107"/>
        <end position="2126"/>
    </location>
</feature>
<organism evidence="5 6">
    <name type="scientific">Clavelina lepadiformis</name>
    <name type="common">Light-bulb sea squirt</name>
    <name type="synonym">Ascidia lepadiformis</name>
    <dbReference type="NCBI Taxonomy" id="159417"/>
    <lineage>
        <taxon>Eukaryota</taxon>
        <taxon>Metazoa</taxon>
        <taxon>Chordata</taxon>
        <taxon>Tunicata</taxon>
        <taxon>Ascidiacea</taxon>
        <taxon>Aplousobranchia</taxon>
        <taxon>Clavelinidae</taxon>
        <taxon>Clavelina</taxon>
    </lineage>
</organism>
<sequence length="2579" mass="286408">MEILSKTADWTKVNHEADIKTGGGNSKPTSNGTKQQKRKAPTVPGENSRTGNISAQAQFFLSPSTSSGSFTSSSTTGYSPSSRSFSSSTGSVGNDSASANEAQRDLAVRDAEITHPAQSGLSNQNLSLNSGLSLSETSKRGRHARSLDSLGSASFDQTKATTKTNFSSSSATDLRNNETPPNCSNISDYVEKAILESSNQLSSSPSKQELPSEAVACSHLPPRLLSFESSSTLNHEGLAKDVADSGLPTDTGFKPHYVSLDFVKSAAAADGRSRLKEKEDDQNTLRSTSSVSSSFISTVGSEDGSTIGSDVVENLYNKITAATARHSLKNPSFQTHPTEASTGDIEKDLFPLIFPGRLASIQRSEDGSSLSLNKVDRNKPPNNETSPSAKVDDFLQRNFNNNNNNRTGSNKSSQQAALANDGKNPEDGLSPAVIATEQGHNGIRTCEFCSGVICDSNNDESHAAMIKAKDIFGQCLCGNGEGRELVTEIDYCNSNLKEVPSDIWDHADTLVTLLLESNTITELPKELFNCQNLRFLSVSDNDVTTLPLALASLVNLNHLDISKNVVEDLPECIRCCKNLQVLDASVNPIERLSEGFTQLMSLRELYMNDCFFDFLPANFGRMSQLRVLELRDNQLQILPKSMRRLTQLTRLDLGGNAFQEWPEVIFKLTNLTELWLDCNELSKVPPDIGDLSQLKYLDLSRNFLEAIPNQIGSLEQLTDLLLSENSLLAIPDTIGFLSKLTLFNLDFNQVSSMPESFGKLRSLEEFDVSHNKLESLPTSIGNLRSLHTLLLDDNKLTSIPSEIGLCKAMNILQISRNIVDRLPETIGDLSQLRVFNVCQNRLPYLPISMIKLSGLEALWISPNQSKPNVPLEAKLDKADSRRILTNILFPQSENDLSRANKVLSLIGNNDEYANDAADDDDLEAYANRERGKTQVFFNLDAITYSTDEKNEMDVDYDQDDENERIDYTSDSTIDALIKQGDEKSSLPEVVNSVSCGKHENVDEYSISVSNESRATGLSVFSSSRDTPIFKEEKPTMKTANILKVKQDTDRVLEDSDEETFQNGYLKEQYGNLRSLTKEIPQLTGFKSGYSEQEGGTPTEDEDIPLSAGLRTWSSHSNLPTALTEQTVEWNPDEVEILKTEEKVAPPFKNTASRLPLPTRITGSELSTDAEVNSQAIKQVVEIPDPNLLQQTNGFAELDNLNQEETKASAINNTSNLLDCLEQLAKQKHNLTPEKEQRVSCITDNRGTLLHASSVTSADKSRTNDAVNGNSKRGQVVPKQPGVPIFQNIPFMDNDEDMSAHKTVRPELAPKDPRLRNPAHPAVKPDGIVESSNFNLRHNRAKAELRENEIKFDSKTVASKREDLQEQENYQVSSGFVMEGKPSSVTSGESLPATDHDSGVGNDVESQESIPDVQEENNDLDIVIPSPVVQSNSTASSMKNNFEPTSNRYVGSSALRKDERGWIGLVRINDTTEPNKVSLSNENHYASPKALHHANSTLHRSASSQPNLEDMRVSQTRYAPSVPVDSTTVTYSHDYNNSRIGKDKQKSLRDNSNNNRVSDNIKKFEKFSDSAYAVPPPKSVSSDNRMSDKNFKNVSFDFQPKPAINAKPKPPTRAKPTAVVTILPNTKSLKTPSTAPLARPEAVEKADNVTDVFTINRSVRTAPKQSPKNSDWQTQNGSPEAQPVRRVSGHQRKSKFEEALAATKHKHFRDKLEEKMMQQRNPPLSSSCRSSRFGTSDIAHIPRITSPVPRALSPHANSTPLEHLTADSNWSPEMSRPEGRRDSDSRKPKLNSLHSRLKEKLGPANSSYSNEQTTNPPPRKSQAPAARPLGRRGSTQRSSMRSLSGNDVEEKNGGNNEADAKKSLEEQLGQLLLDGSLPSPRQQEDRGFKPYVLEDQRPRHQSHSEVVNDSQFPPPISRKSATLNQNNHKAPMPADWKHQLLRHIERKKHEKDEITAVQSVGRRPSDQDPRARAKSPFTNERYSNQELGLPRNSQTRRSFARNEGEGSQPMTRSSTVPEVGSSLKRNSVAAGEQKPNNFVRGAPSQSKMPGRRSSGRFLRTRTPGPEMISSEPKRVDLAIRPKSAMDMPSTMPASFDPTPYGNSDWDLGKRTEPKQEKSRTLFSTTAAPPSYEDHILRQATAAEKQDYHDYVNVEYVNQLRSSVRNKRTEKQTSAFAENSLQDLQGPFPLRSTGSHESVLNSKTEKQYTYDIQPPVTLGMRGSSSHDSALDNPYQQPSHRYHQPQPAYHESNTYAQLTRIPHGYEPQDYGVPRYHPQYLSQVPQDRKYGVIPTPMKTSRRSKKATDHREHDKNERSHYDDRYYKPPPPHHHRHQDHQLYPPPPAGFNDNYGETVAPLSSSLQRTYGEREDESVASAFRPYHQHQNHPRQQPPPTHGYHTKPQALYDDHNVYQSQHQTLIDHHRHHHRLDRGGKARPQEQIYKHPSEHSRHRAGQYNRIFDDDHSPENDPSPNGELSRHWRETEPGVDLVTVTVCKNPTFGFHIMGGIDAGGNPYRPDDDGVFITYVAPAGAADGSVQPGDKILLVNGSDFVGITHKRAVDLLRNAGHVAVLVVERLKGRAV</sequence>
<evidence type="ECO:0000256" key="1">
    <source>
        <dbReference type="ARBA" id="ARBA00022614"/>
    </source>
</evidence>
<feature type="region of interest" description="Disordered" evidence="3">
    <location>
        <begin position="269"/>
        <end position="303"/>
    </location>
</feature>
<dbReference type="Gene3D" id="2.30.42.10">
    <property type="match status" value="1"/>
</dbReference>
<keyword evidence="2" id="KW-0677">Repeat</keyword>